<dbReference type="AlphaFoldDB" id="A0A9W4WCJ7"/>
<keyword evidence="1 4" id="KW-0812">Transmembrane</keyword>
<accession>A0A9W4WCJ7</accession>
<gene>
    <name evidence="4" type="primary">AIM11</name>
    <name evidence="6" type="ORF">CGXH109_LOCUS33559</name>
</gene>
<dbReference type="Proteomes" id="UP001152533">
    <property type="component" value="Unassembled WGS sequence"/>
</dbReference>
<keyword evidence="3 4" id="KW-0472">Membrane</keyword>
<dbReference type="GO" id="GO:0016020">
    <property type="term" value="C:membrane"/>
    <property type="evidence" value="ECO:0007669"/>
    <property type="project" value="UniProtKB-SubCell"/>
</dbReference>
<protein>
    <recommendedName>
        <fullName evidence="4">Altered inheritance of mitochondria protein 11</fullName>
    </recommendedName>
</protein>
<keyword evidence="2 4" id="KW-1133">Transmembrane helix</keyword>
<dbReference type="PANTHER" id="PTHR39136:SF1">
    <property type="entry name" value="ALTERED INHERITANCE OF MITOCHONDRIA PROTEIN 11"/>
    <property type="match status" value="1"/>
</dbReference>
<comment type="caution">
    <text evidence="6">The sequence shown here is derived from an EMBL/GenBank/DDBJ whole genome shotgun (WGS) entry which is preliminary data.</text>
</comment>
<evidence type="ECO:0000256" key="5">
    <source>
        <dbReference type="SAM" id="MobiDB-lite"/>
    </source>
</evidence>
<evidence type="ECO:0000313" key="6">
    <source>
        <dbReference type="EMBL" id="CAI0644235.1"/>
    </source>
</evidence>
<feature type="region of interest" description="Disordered" evidence="5">
    <location>
        <begin position="305"/>
        <end position="328"/>
    </location>
</feature>
<dbReference type="EMBL" id="CAMGZC010000153">
    <property type="protein sequence ID" value="CAI0644235.1"/>
    <property type="molecule type" value="Genomic_DNA"/>
</dbReference>
<dbReference type="GO" id="GO:0005739">
    <property type="term" value="C:mitochondrion"/>
    <property type="evidence" value="ECO:0007669"/>
    <property type="project" value="TreeGrafter"/>
</dbReference>
<evidence type="ECO:0000256" key="2">
    <source>
        <dbReference type="ARBA" id="ARBA00022989"/>
    </source>
</evidence>
<organism evidence="6 7">
    <name type="scientific">Colletotrichum noveboracense</name>
    <dbReference type="NCBI Taxonomy" id="2664923"/>
    <lineage>
        <taxon>Eukaryota</taxon>
        <taxon>Fungi</taxon>
        <taxon>Dikarya</taxon>
        <taxon>Ascomycota</taxon>
        <taxon>Pezizomycotina</taxon>
        <taxon>Sordariomycetes</taxon>
        <taxon>Hypocreomycetidae</taxon>
        <taxon>Glomerellales</taxon>
        <taxon>Glomerellaceae</taxon>
        <taxon>Colletotrichum</taxon>
        <taxon>Colletotrichum gloeosporioides species complex</taxon>
    </lineage>
</organism>
<comment type="similarity">
    <text evidence="4">Belongs to the AIM11 family.</text>
</comment>
<sequence length="328" mass="35156">MESSETRQAKSKGTAGKAENKVQHVPFLNVLDGKDLTIPVARSGAESPPWTQLMHNPFPLLHITLKMMGAEELPTVEAPAPKLSSAFLCLTLLHFAQHLSFHTNTSSTSTSANSLWSIESGNTALGLPLWMVSLTVEAIKAQDSMLAQHSSAMAPADNESPDSRLTRPQAQPTSSAFSSRAAKQLGLFFAGASFLLFSSVITRRAVARKTMAAYPKFYSPSHAAAGKQGNPEGSLIALEALNLATLNVVSFGMMMTGGAAWAFDISSVEDLRAMARRSIHGAAGQTDEAAEREFEEWAARVLTKLGKTPQDEAANKNESDSKPGKEER</sequence>
<feature type="region of interest" description="Disordered" evidence="5">
    <location>
        <begin position="150"/>
        <end position="173"/>
    </location>
</feature>
<evidence type="ECO:0000256" key="1">
    <source>
        <dbReference type="ARBA" id="ARBA00022692"/>
    </source>
</evidence>
<name>A0A9W4WCJ7_9PEZI</name>
<evidence type="ECO:0000313" key="7">
    <source>
        <dbReference type="Proteomes" id="UP001152533"/>
    </source>
</evidence>
<proteinExistence type="inferred from homology"/>
<dbReference type="InterPro" id="IPR038814">
    <property type="entry name" value="AIM11"/>
</dbReference>
<feature type="compositionally biased region" description="Basic and acidic residues" evidence="5">
    <location>
        <begin position="309"/>
        <end position="328"/>
    </location>
</feature>
<evidence type="ECO:0000256" key="4">
    <source>
        <dbReference type="RuleBase" id="RU367098"/>
    </source>
</evidence>
<reference evidence="6" key="1">
    <citation type="submission" date="2022-08" db="EMBL/GenBank/DDBJ databases">
        <authorList>
            <person name="Giroux E."/>
            <person name="Giroux E."/>
        </authorList>
    </citation>
    <scope>NUCLEOTIDE SEQUENCE</scope>
    <source>
        <strain evidence="6">H1091258</strain>
    </source>
</reference>
<feature type="transmembrane region" description="Helical" evidence="4">
    <location>
        <begin position="185"/>
        <end position="206"/>
    </location>
</feature>
<evidence type="ECO:0000256" key="3">
    <source>
        <dbReference type="ARBA" id="ARBA00023136"/>
    </source>
</evidence>
<keyword evidence="7" id="KW-1185">Reference proteome</keyword>
<dbReference type="PANTHER" id="PTHR39136">
    <property type="entry name" value="ALTERED INHERITANCE OF MITOCHONDRIA PROTEIN 11"/>
    <property type="match status" value="1"/>
</dbReference>
<comment type="subcellular location">
    <subcellularLocation>
        <location evidence="4">Membrane</location>
        <topology evidence="4">Multi-pass membrane protein</topology>
    </subcellularLocation>
</comment>